<feature type="domain" description="HTH tetR-type" evidence="3">
    <location>
        <begin position="21"/>
        <end position="81"/>
    </location>
</feature>
<dbReference type="Proteomes" id="UP000469159">
    <property type="component" value="Unassembled WGS sequence"/>
</dbReference>
<organism evidence="4 5">
    <name type="scientific">Croceibacterium soli</name>
    <dbReference type="NCBI Taxonomy" id="1739690"/>
    <lineage>
        <taxon>Bacteria</taxon>
        <taxon>Pseudomonadati</taxon>
        <taxon>Pseudomonadota</taxon>
        <taxon>Alphaproteobacteria</taxon>
        <taxon>Sphingomonadales</taxon>
        <taxon>Erythrobacteraceae</taxon>
        <taxon>Croceibacterium</taxon>
    </lineage>
</organism>
<dbReference type="GO" id="GO:0003677">
    <property type="term" value="F:DNA binding"/>
    <property type="evidence" value="ECO:0007669"/>
    <property type="project" value="UniProtKB-UniRule"/>
</dbReference>
<evidence type="ECO:0000256" key="1">
    <source>
        <dbReference type="ARBA" id="ARBA00023125"/>
    </source>
</evidence>
<dbReference type="InterPro" id="IPR001647">
    <property type="entry name" value="HTH_TetR"/>
</dbReference>
<dbReference type="SUPFAM" id="SSF46689">
    <property type="entry name" value="Homeodomain-like"/>
    <property type="match status" value="1"/>
</dbReference>
<dbReference type="AlphaFoldDB" id="A0A6I4URN5"/>
<gene>
    <name evidence="4" type="ORF">GRI75_08290</name>
</gene>
<comment type="caution">
    <text evidence="4">The sequence shown here is derived from an EMBL/GenBank/DDBJ whole genome shotgun (WGS) entry which is preliminary data.</text>
</comment>
<reference evidence="4 5" key="1">
    <citation type="submission" date="2019-12" db="EMBL/GenBank/DDBJ databases">
        <title>Genomic-based taxomic classification of the family Erythrobacteraceae.</title>
        <authorList>
            <person name="Xu L."/>
        </authorList>
    </citation>
    <scope>NUCLEOTIDE SEQUENCE [LARGE SCALE GENOMIC DNA]</scope>
    <source>
        <strain evidence="4 5">MCCC 1K02066</strain>
    </source>
</reference>
<evidence type="ECO:0000313" key="5">
    <source>
        <dbReference type="Proteomes" id="UP000469159"/>
    </source>
</evidence>
<dbReference type="RefSeq" id="WP_160746493.1">
    <property type="nucleotide sequence ID" value="NZ_WTYK01000004.1"/>
</dbReference>
<dbReference type="InterPro" id="IPR009057">
    <property type="entry name" value="Homeodomain-like_sf"/>
</dbReference>
<evidence type="ECO:0000313" key="4">
    <source>
        <dbReference type="EMBL" id="MXP41640.1"/>
    </source>
</evidence>
<dbReference type="EMBL" id="WTYK01000004">
    <property type="protein sequence ID" value="MXP41640.1"/>
    <property type="molecule type" value="Genomic_DNA"/>
</dbReference>
<keyword evidence="5" id="KW-1185">Reference proteome</keyword>
<name>A0A6I4URN5_9SPHN</name>
<protein>
    <submittedName>
        <fullName evidence="4">TetR family transcriptional regulator</fullName>
    </submittedName>
</protein>
<keyword evidence="1 2" id="KW-0238">DNA-binding</keyword>
<evidence type="ECO:0000256" key="2">
    <source>
        <dbReference type="PROSITE-ProRule" id="PRU00335"/>
    </source>
</evidence>
<evidence type="ECO:0000259" key="3">
    <source>
        <dbReference type="PROSITE" id="PS50977"/>
    </source>
</evidence>
<dbReference type="PROSITE" id="PS50977">
    <property type="entry name" value="HTH_TETR_2"/>
    <property type="match status" value="1"/>
</dbReference>
<proteinExistence type="predicted"/>
<dbReference type="OrthoDB" id="8535430at2"/>
<dbReference type="Pfam" id="PF00440">
    <property type="entry name" value="TetR_N"/>
    <property type="match status" value="1"/>
</dbReference>
<sequence length="212" mass="23795">MKDDVTKKRPYRQSARARAAEATGERILDVFAARLSESWFDEIKLEDVASEAGVTVQTVIRRFGGKEGLLEAVHDRLGWQIRQRREVPAGDAAGAVSALATDYEAVGELVLRSLAQEERYAPVKAMTDIGRKMHREWMSIAFKPWLDPLSEGERRKAVDALVVAGDIYVWKLIRKDMQRPIAEYRALVQRMCAAAVGIPHKQLFNDTESGDA</sequence>
<feature type="DNA-binding region" description="H-T-H motif" evidence="2">
    <location>
        <begin position="44"/>
        <end position="63"/>
    </location>
</feature>
<dbReference type="Gene3D" id="1.10.357.10">
    <property type="entry name" value="Tetracycline Repressor, domain 2"/>
    <property type="match status" value="1"/>
</dbReference>
<accession>A0A6I4URN5</accession>